<evidence type="ECO:0000256" key="1">
    <source>
        <dbReference type="ARBA" id="ARBA00004123"/>
    </source>
</evidence>
<feature type="domain" description="BHLH" evidence="10">
    <location>
        <begin position="108"/>
        <end position="165"/>
    </location>
</feature>
<dbReference type="GO" id="GO:0003677">
    <property type="term" value="F:DNA binding"/>
    <property type="evidence" value="ECO:0007669"/>
    <property type="project" value="UniProtKB-KW"/>
</dbReference>
<evidence type="ECO:0000256" key="8">
    <source>
        <dbReference type="ARBA" id="ARBA00023791"/>
    </source>
</evidence>
<dbReference type="InterPro" id="IPR011598">
    <property type="entry name" value="bHLH_dom"/>
</dbReference>
<feature type="region of interest" description="Disordered" evidence="9">
    <location>
        <begin position="224"/>
        <end position="306"/>
    </location>
</feature>
<dbReference type="GO" id="GO:0005634">
    <property type="term" value="C:nucleus"/>
    <property type="evidence" value="ECO:0007669"/>
    <property type="project" value="UniProtKB-SubCell"/>
</dbReference>
<sequence length="306" mass="33915">MGKRKKEREREKERKKKKEKKERKKERGENKREAGREKKREREERGGGRPFHTSGLLGRGLGGPGRVSGEGGGGERGLKGAALGASRGPEAAAGRRMLATESSQPGGARKMLKPLVEKRRRDRINKNLEELRLLLLQKTHCQTLKNPKVEKAEILELAVRYLQERQKAAEAQGANPSEDGGLQTCYAMGFRVCFGHLASFVRRSPPPVQRHLWETLGLYLASTSEPSAPDWTPSPFSPSSSSEESPARTPEGFAPPLQPRRTLACSEVASCSTGQVGSQPRDPRAPQREAPVKNIPLQTPLWRPWP</sequence>
<evidence type="ECO:0000259" key="10">
    <source>
        <dbReference type="PROSITE" id="PS50888"/>
    </source>
</evidence>
<evidence type="ECO:0000256" key="9">
    <source>
        <dbReference type="SAM" id="MobiDB-lite"/>
    </source>
</evidence>
<dbReference type="EMBL" id="JAOTOJ010000008">
    <property type="protein sequence ID" value="KAK9398299.1"/>
    <property type="molecule type" value="Genomic_DNA"/>
</dbReference>
<feature type="compositionally biased region" description="Basic and acidic residues" evidence="9">
    <location>
        <begin position="25"/>
        <end position="47"/>
    </location>
</feature>
<dbReference type="PANTHER" id="PTHR10985">
    <property type="entry name" value="BASIC HELIX-LOOP-HELIX TRANSCRIPTION FACTOR, HES-RELATED"/>
    <property type="match status" value="1"/>
</dbReference>
<keyword evidence="6" id="KW-0804">Transcription</keyword>
<dbReference type="Proteomes" id="UP001474421">
    <property type="component" value="Unassembled WGS sequence"/>
</dbReference>
<feature type="region of interest" description="Disordered" evidence="9">
    <location>
        <begin position="1"/>
        <end position="94"/>
    </location>
</feature>
<evidence type="ECO:0000256" key="3">
    <source>
        <dbReference type="ARBA" id="ARBA00022491"/>
    </source>
</evidence>
<dbReference type="SUPFAM" id="SSF47459">
    <property type="entry name" value="HLH, helix-loop-helix DNA-binding domain"/>
    <property type="match status" value="1"/>
</dbReference>
<feature type="compositionally biased region" description="Polar residues" evidence="9">
    <location>
        <begin position="269"/>
        <end position="278"/>
    </location>
</feature>
<evidence type="ECO:0000256" key="5">
    <source>
        <dbReference type="ARBA" id="ARBA00023125"/>
    </source>
</evidence>
<feature type="compositionally biased region" description="Gly residues" evidence="9">
    <location>
        <begin position="57"/>
        <end position="75"/>
    </location>
</feature>
<dbReference type="GO" id="GO:0046983">
    <property type="term" value="F:protein dimerization activity"/>
    <property type="evidence" value="ECO:0007669"/>
    <property type="project" value="InterPro"/>
</dbReference>
<comment type="caution">
    <text evidence="11">The sequence shown here is derived from an EMBL/GenBank/DDBJ whole genome shotgun (WGS) entry which is preliminary data.</text>
</comment>
<dbReference type="Pfam" id="PF00010">
    <property type="entry name" value="HLH"/>
    <property type="match status" value="1"/>
</dbReference>
<keyword evidence="2" id="KW-0217">Developmental protein</keyword>
<name>A0AAW1B8J3_CROAD</name>
<dbReference type="FunFam" id="4.10.280.10:FF:000063">
    <property type="entry name" value="transcription factor HES-7 isoform X1"/>
    <property type="match status" value="1"/>
</dbReference>
<organism evidence="11 12">
    <name type="scientific">Crotalus adamanteus</name>
    <name type="common">Eastern diamondback rattlesnake</name>
    <dbReference type="NCBI Taxonomy" id="8729"/>
    <lineage>
        <taxon>Eukaryota</taxon>
        <taxon>Metazoa</taxon>
        <taxon>Chordata</taxon>
        <taxon>Craniata</taxon>
        <taxon>Vertebrata</taxon>
        <taxon>Euteleostomi</taxon>
        <taxon>Lepidosauria</taxon>
        <taxon>Squamata</taxon>
        <taxon>Bifurcata</taxon>
        <taxon>Unidentata</taxon>
        <taxon>Episquamata</taxon>
        <taxon>Toxicofera</taxon>
        <taxon>Serpentes</taxon>
        <taxon>Colubroidea</taxon>
        <taxon>Viperidae</taxon>
        <taxon>Crotalinae</taxon>
        <taxon>Crotalus</taxon>
    </lineage>
</organism>
<gene>
    <name evidence="11" type="ORF">NXF25_021660</name>
</gene>
<comment type="subcellular location">
    <subcellularLocation>
        <location evidence="1">Nucleus</location>
    </subcellularLocation>
</comment>
<evidence type="ECO:0000313" key="11">
    <source>
        <dbReference type="EMBL" id="KAK9398299.1"/>
    </source>
</evidence>
<keyword evidence="4" id="KW-0805">Transcription regulation</keyword>
<comment type="subunit">
    <text evidence="8">Transcription repression requires formation of a complex with a corepressor protein of the Groucho/TLE family.</text>
</comment>
<keyword evidence="5" id="KW-0238">DNA-binding</keyword>
<dbReference type="Gene3D" id="4.10.280.10">
    <property type="entry name" value="Helix-loop-helix DNA-binding domain"/>
    <property type="match status" value="1"/>
</dbReference>
<feature type="compositionally biased region" description="Basic residues" evidence="9">
    <location>
        <begin position="1"/>
        <end position="24"/>
    </location>
</feature>
<feature type="compositionally biased region" description="Low complexity" evidence="9">
    <location>
        <begin position="233"/>
        <end position="244"/>
    </location>
</feature>
<keyword evidence="7" id="KW-0539">Nucleus</keyword>
<reference evidence="11 12" key="1">
    <citation type="journal article" date="2024" name="Proc. Natl. Acad. Sci. U.S.A.">
        <title>The genetic regulatory architecture and epigenomic basis for age-related changes in rattlesnake venom.</title>
        <authorList>
            <person name="Hogan M.P."/>
            <person name="Holding M.L."/>
            <person name="Nystrom G.S."/>
            <person name="Colston T.J."/>
            <person name="Bartlett D.A."/>
            <person name="Mason A.J."/>
            <person name="Ellsworth S.A."/>
            <person name="Rautsaw R.M."/>
            <person name="Lawrence K.C."/>
            <person name="Strickland J.L."/>
            <person name="He B."/>
            <person name="Fraser P."/>
            <person name="Margres M.J."/>
            <person name="Gilbert D.M."/>
            <person name="Gibbs H.L."/>
            <person name="Parkinson C.L."/>
            <person name="Rokyta D.R."/>
        </authorList>
    </citation>
    <scope>NUCLEOTIDE SEQUENCE [LARGE SCALE GENOMIC DNA]</scope>
    <source>
        <strain evidence="11">DRR0105</strain>
    </source>
</reference>
<evidence type="ECO:0000256" key="2">
    <source>
        <dbReference type="ARBA" id="ARBA00022473"/>
    </source>
</evidence>
<evidence type="ECO:0000256" key="6">
    <source>
        <dbReference type="ARBA" id="ARBA00023163"/>
    </source>
</evidence>
<evidence type="ECO:0000313" key="12">
    <source>
        <dbReference type="Proteomes" id="UP001474421"/>
    </source>
</evidence>
<keyword evidence="3" id="KW-0678">Repressor</keyword>
<feature type="compositionally biased region" description="Basic and acidic residues" evidence="9">
    <location>
        <begin position="281"/>
        <end position="291"/>
    </location>
</feature>
<evidence type="ECO:0000256" key="4">
    <source>
        <dbReference type="ARBA" id="ARBA00023015"/>
    </source>
</evidence>
<proteinExistence type="predicted"/>
<dbReference type="InterPro" id="IPR050370">
    <property type="entry name" value="HES_HEY"/>
</dbReference>
<dbReference type="SMART" id="SM00353">
    <property type="entry name" value="HLH"/>
    <property type="match status" value="1"/>
</dbReference>
<dbReference type="InterPro" id="IPR036638">
    <property type="entry name" value="HLH_DNA-bd_sf"/>
</dbReference>
<dbReference type="PROSITE" id="PS50888">
    <property type="entry name" value="BHLH"/>
    <property type="match status" value="1"/>
</dbReference>
<protein>
    <submittedName>
        <fullName evidence="11">Transcription factor HES-7</fullName>
    </submittedName>
</protein>
<accession>A0AAW1B8J3</accession>
<keyword evidence="12" id="KW-1185">Reference proteome</keyword>
<dbReference type="AlphaFoldDB" id="A0AAW1B8J3"/>
<evidence type="ECO:0000256" key="7">
    <source>
        <dbReference type="ARBA" id="ARBA00023242"/>
    </source>
</evidence>